<comment type="caution">
    <text evidence="1">The sequence shown here is derived from an EMBL/GenBank/DDBJ whole genome shotgun (WGS) entry which is preliminary data.</text>
</comment>
<protein>
    <submittedName>
        <fullName evidence="1">Uncharacterized protein</fullName>
    </submittedName>
</protein>
<dbReference type="AlphaFoldDB" id="A0A6A1WMV8"/>
<sequence>MSRIVDTDSVPIERQDWIIDVSQVREPAQRPECCIYRVPKKLRKVNKDAYTPKLISIGPLHHRRKELRDMENLKVRYFKLYCNRALKGEEDGASTLKRRKYNSRSVLQRSLKTTVKKSAIVMRSALDSTIKSS</sequence>
<reference evidence="1 2" key="1">
    <citation type="journal article" date="2019" name="Plant Biotechnol. J.">
        <title>The red bayberry genome and genetic basis of sex determination.</title>
        <authorList>
            <person name="Jia H.M."/>
            <person name="Jia H.J."/>
            <person name="Cai Q.L."/>
            <person name="Wang Y."/>
            <person name="Zhao H.B."/>
            <person name="Yang W.F."/>
            <person name="Wang G.Y."/>
            <person name="Li Y.H."/>
            <person name="Zhan D.L."/>
            <person name="Shen Y.T."/>
            <person name="Niu Q.F."/>
            <person name="Chang L."/>
            <person name="Qiu J."/>
            <person name="Zhao L."/>
            <person name="Xie H.B."/>
            <person name="Fu W.Y."/>
            <person name="Jin J."/>
            <person name="Li X.W."/>
            <person name="Jiao Y."/>
            <person name="Zhou C.C."/>
            <person name="Tu T."/>
            <person name="Chai C.Y."/>
            <person name="Gao J.L."/>
            <person name="Fan L.J."/>
            <person name="van de Weg E."/>
            <person name="Wang J.Y."/>
            <person name="Gao Z.S."/>
        </authorList>
    </citation>
    <scope>NUCLEOTIDE SEQUENCE [LARGE SCALE GENOMIC DNA]</scope>
    <source>
        <tissue evidence="1">Leaves</tissue>
    </source>
</reference>
<dbReference type="InterPro" id="IPR004158">
    <property type="entry name" value="DUF247_pln"/>
</dbReference>
<keyword evidence="2" id="KW-1185">Reference proteome</keyword>
<dbReference type="PANTHER" id="PTHR31170">
    <property type="entry name" value="BNAC04G53230D PROTEIN"/>
    <property type="match status" value="1"/>
</dbReference>
<dbReference type="PANTHER" id="PTHR31170:SF9">
    <property type="entry name" value="PROTEIN, PUTATIVE (DUF247)-RELATED"/>
    <property type="match status" value="1"/>
</dbReference>
<proteinExistence type="predicted"/>
<name>A0A6A1WMV8_9ROSI</name>
<dbReference type="Proteomes" id="UP000516437">
    <property type="component" value="Chromosome 1"/>
</dbReference>
<dbReference type="EMBL" id="RXIC02000019">
    <property type="protein sequence ID" value="KAB1225068.1"/>
    <property type="molecule type" value="Genomic_DNA"/>
</dbReference>
<dbReference type="OrthoDB" id="1431509at2759"/>
<gene>
    <name evidence="1" type="ORF">CJ030_MR1G005403</name>
</gene>
<dbReference type="Pfam" id="PF03140">
    <property type="entry name" value="DUF247"/>
    <property type="match status" value="1"/>
</dbReference>
<evidence type="ECO:0000313" key="1">
    <source>
        <dbReference type="EMBL" id="KAB1225068.1"/>
    </source>
</evidence>
<accession>A0A6A1WMV8</accession>
<evidence type="ECO:0000313" key="2">
    <source>
        <dbReference type="Proteomes" id="UP000516437"/>
    </source>
</evidence>
<organism evidence="1 2">
    <name type="scientific">Morella rubra</name>
    <name type="common">Chinese bayberry</name>
    <dbReference type="NCBI Taxonomy" id="262757"/>
    <lineage>
        <taxon>Eukaryota</taxon>
        <taxon>Viridiplantae</taxon>
        <taxon>Streptophyta</taxon>
        <taxon>Embryophyta</taxon>
        <taxon>Tracheophyta</taxon>
        <taxon>Spermatophyta</taxon>
        <taxon>Magnoliopsida</taxon>
        <taxon>eudicotyledons</taxon>
        <taxon>Gunneridae</taxon>
        <taxon>Pentapetalae</taxon>
        <taxon>rosids</taxon>
        <taxon>fabids</taxon>
        <taxon>Fagales</taxon>
        <taxon>Myricaceae</taxon>
        <taxon>Morella</taxon>
    </lineage>
</organism>